<reference evidence="2" key="2">
    <citation type="journal article" date="2015" name="Data Brief">
        <title>Shoot transcriptome of the giant reed, Arundo donax.</title>
        <authorList>
            <person name="Barrero R.A."/>
            <person name="Guerrero F.D."/>
            <person name="Moolhuijzen P."/>
            <person name="Goolsby J.A."/>
            <person name="Tidwell J."/>
            <person name="Bellgard S.E."/>
            <person name="Bellgard M.I."/>
        </authorList>
    </citation>
    <scope>NUCLEOTIDE SEQUENCE</scope>
    <source>
        <tissue evidence="2">Shoot tissue taken approximately 20 cm above the soil surface</tissue>
    </source>
</reference>
<dbReference type="EMBL" id="GBRH01224112">
    <property type="protein sequence ID" value="JAD73783.1"/>
    <property type="molecule type" value="Transcribed_RNA"/>
</dbReference>
<name>A0A0A9CH40_ARUDO</name>
<reference evidence="2" key="1">
    <citation type="submission" date="2014-09" db="EMBL/GenBank/DDBJ databases">
        <authorList>
            <person name="Magalhaes I.L.F."/>
            <person name="Oliveira U."/>
            <person name="Santos F.R."/>
            <person name="Vidigal T.H.D.A."/>
            <person name="Brescovit A.D."/>
            <person name="Santos A.J."/>
        </authorList>
    </citation>
    <scope>NUCLEOTIDE SEQUENCE</scope>
    <source>
        <tissue evidence="2">Shoot tissue taken approximately 20 cm above the soil surface</tissue>
    </source>
</reference>
<protein>
    <submittedName>
        <fullName evidence="2">Uncharacterized protein</fullName>
    </submittedName>
</protein>
<evidence type="ECO:0000313" key="2">
    <source>
        <dbReference type="EMBL" id="JAD73783.1"/>
    </source>
</evidence>
<sequence length="30" mass="3321">MRGALSSSHTNQLACEKNKANQFRRGGNMI</sequence>
<dbReference type="AlphaFoldDB" id="A0A0A9CH40"/>
<accession>A0A0A9CH40</accession>
<evidence type="ECO:0000256" key="1">
    <source>
        <dbReference type="SAM" id="MobiDB-lite"/>
    </source>
</evidence>
<organism evidence="2">
    <name type="scientific">Arundo donax</name>
    <name type="common">Giant reed</name>
    <name type="synonym">Donax arundinaceus</name>
    <dbReference type="NCBI Taxonomy" id="35708"/>
    <lineage>
        <taxon>Eukaryota</taxon>
        <taxon>Viridiplantae</taxon>
        <taxon>Streptophyta</taxon>
        <taxon>Embryophyta</taxon>
        <taxon>Tracheophyta</taxon>
        <taxon>Spermatophyta</taxon>
        <taxon>Magnoliopsida</taxon>
        <taxon>Liliopsida</taxon>
        <taxon>Poales</taxon>
        <taxon>Poaceae</taxon>
        <taxon>PACMAD clade</taxon>
        <taxon>Arundinoideae</taxon>
        <taxon>Arundineae</taxon>
        <taxon>Arundo</taxon>
    </lineage>
</organism>
<feature type="region of interest" description="Disordered" evidence="1">
    <location>
        <begin position="1"/>
        <end position="30"/>
    </location>
</feature>
<feature type="compositionally biased region" description="Polar residues" evidence="1">
    <location>
        <begin position="1"/>
        <end position="13"/>
    </location>
</feature>
<proteinExistence type="predicted"/>